<proteinExistence type="predicted"/>
<gene>
    <name evidence="2" type="ORF">L596_004070</name>
</gene>
<reference evidence="2 3" key="2">
    <citation type="journal article" date="2019" name="G3 (Bethesda)">
        <title>Hybrid Assembly of the Genome of the Entomopathogenic Nematode Steinernema carpocapsae Identifies the X-Chromosome.</title>
        <authorList>
            <person name="Serra L."/>
            <person name="Macchietto M."/>
            <person name="Macias-Munoz A."/>
            <person name="McGill C.J."/>
            <person name="Rodriguez I.M."/>
            <person name="Rodriguez B."/>
            <person name="Murad R."/>
            <person name="Mortazavi A."/>
        </authorList>
    </citation>
    <scope>NUCLEOTIDE SEQUENCE [LARGE SCALE GENOMIC DNA]</scope>
    <source>
        <strain evidence="2 3">ALL</strain>
    </source>
</reference>
<sequence length="191" mass="22662">MQSTNVTQNDQIGRWRSEYSKTLHDEFKRNEDTFYVADYDENTSGNVYAVHCNKSRANMPDSFQDVWAYERSGEGREFSEYELAYNANAMAESRMKPFVHQSSLTPFGEMDLRSGYKEEFQNIPRRCAAGELVESVKEHQDETEHFKFKQVKHGHLFYVPRQEERLEAKKKEIVEILEEEIRKEEREIDEV</sequence>
<dbReference type="EMBL" id="CM016762">
    <property type="protein sequence ID" value="TMS37051.1"/>
    <property type="molecule type" value="Genomic_DNA"/>
</dbReference>
<evidence type="ECO:0000256" key="1">
    <source>
        <dbReference type="SAM" id="Coils"/>
    </source>
</evidence>
<dbReference type="EMBL" id="AZBU02000001">
    <property type="protein sequence ID" value="TMS37051.1"/>
    <property type="molecule type" value="Genomic_DNA"/>
</dbReference>
<dbReference type="AlphaFoldDB" id="A0A4U8UUR1"/>
<reference evidence="2 3" key="1">
    <citation type="journal article" date="2015" name="Genome Biol.">
        <title>Comparative genomics of Steinernema reveals deeply conserved gene regulatory networks.</title>
        <authorList>
            <person name="Dillman A.R."/>
            <person name="Macchietto M."/>
            <person name="Porter C.F."/>
            <person name="Rogers A."/>
            <person name="Williams B."/>
            <person name="Antoshechkin I."/>
            <person name="Lee M.M."/>
            <person name="Goodwin Z."/>
            <person name="Lu X."/>
            <person name="Lewis E.E."/>
            <person name="Goodrich-Blair H."/>
            <person name="Stock S.P."/>
            <person name="Adams B.J."/>
            <person name="Sternberg P.W."/>
            <person name="Mortazavi A."/>
        </authorList>
    </citation>
    <scope>NUCLEOTIDE SEQUENCE [LARGE SCALE GENOMIC DNA]</scope>
    <source>
        <strain evidence="2 3">ALL</strain>
    </source>
</reference>
<organism evidence="2 3">
    <name type="scientific">Steinernema carpocapsae</name>
    <name type="common">Entomopathogenic nematode</name>
    <dbReference type="NCBI Taxonomy" id="34508"/>
    <lineage>
        <taxon>Eukaryota</taxon>
        <taxon>Metazoa</taxon>
        <taxon>Ecdysozoa</taxon>
        <taxon>Nematoda</taxon>
        <taxon>Chromadorea</taxon>
        <taxon>Rhabditida</taxon>
        <taxon>Tylenchina</taxon>
        <taxon>Panagrolaimomorpha</taxon>
        <taxon>Strongyloidoidea</taxon>
        <taxon>Steinernematidae</taxon>
        <taxon>Steinernema</taxon>
    </lineage>
</organism>
<evidence type="ECO:0000313" key="2">
    <source>
        <dbReference type="EMBL" id="TMS37051.1"/>
    </source>
</evidence>
<name>A0A4U8UUR1_STECR</name>
<keyword evidence="3" id="KW-1185">Reference proteome</keyword>
<evidence type="ECO:0000313" key="3">
    <source>
        <dbReference type="Proteomes" id="UP000298663"/>
    </source>
</evidence>
<protein>
    <submittedName>
        <fullName evidence="2">Uncharacterized protein</fullName>
    </submittedName>
</protein>
<comment type="caution">
    <text evidence="2">The sequence shown here is derived from an EMBL/GenBank/DDBJ whole genome shotgun (WGS) entry which is preliminary data.</text>
</comment>
<dbReference type="Proteomes" id="UP000298663">
    <property type="component" value="Chromosome X"/>
</dbReference>
<accession>A0A4U8UUR1</accession>
<feature type="coiled-coil region" evidence="1">
    <location>
        <begin position="159"/>
        <end position="187"/>
    </location>
</feature>
<keyword evidence="1" id="KW-0175">Coiled coil</keyword>